<dbReference type="GO" id="GO:0015276">
    <property type="term" value="F:ligand-gated monoatomic ion channel activity"/>
    <property type="evidence" value="ECO:0007669"/>
    <property type="project" value="InterPro"/>
</dbReference>
<dbReference type="SMART" id="SM00079">
    <property type="entry name" value="PBPe"/>
    <property type="match status" value="1"/>
</dbReference>
<dbReference type="GO" id="GO:0030288">
    <property type="term" value="C:outer membrane-bounded periplasmic space"/>
    <property type="evidence" value="ECO:0007669"/>
    <property type="project" value="TreeGrafter"/>
</dbReference>
<dbReference type="Pfam" id="PF00497">
    <property type="entry name" value="SBP_bac_3"/>
    <property type="match status" value="1"/>
</dbReference>
<evidence type="ECO:0000256" key="5">
    <source>
        <dbReference type="SAM" id="SignalP"/>
    </source>
</evidence>
<dbReference type="PANTHER" id="PTHR30085">
    <property type="entry name" value="AMINO ACID ABC TRANSPORTER PERMEASE"/>
    <property type="match status" value="1"/>
</dbReference>
<name>A0AAP9MYS6_PSEPU</name>
<dbReference type="EMBL" id="CP050951">
    <property type="protein sequence ID" value="QJQ10200.1"/>
    <property type="molecule type" value="Genomic_DNA"/>
</dbReference>
<proteinExistence type="inferred from homology"/>
<keyword evidence="2" id="KW-0813">Transport</keyword>
<dbReference type="PROSITE" id="PS01039">
    <property type="entry name" value="SBP_BACTERIAL_3"/>
    <property type="match status" value="1"/>
</dbReference>
<organism evidence="8 9">
    <name type="scientific">Pseudomonas putida</name>
    <name type="common">Arthrobacter siderocapsulatus</name>
    <dbReference type="NCBI Taxonomy" id="303"/>
    <lineage>
        <taxon>Bacteria</taxon>
        <taxon>Pseudomonadati</taxon>
        <taxon>Pseudomonadota</taxon>
        <taxon>Gammaproteobacteria</taxon>
        <taxon>Pseudomonadales</taxon>
        <taxon>Pseudomonadaceae</taxon>
        <taxon>Pseudomonas</taxon>
    </lineage>
</organism>
<dbReference type="RefSeq" id="WP_063425999.1">
    <property type="nucleotide sequence ID" value="NZ_CP050951.1"/>
</dbReference>
<evidence type="ECO:0000259" key="6">
    <source>
        <dbReference type="SMART" id="SM00062"/>
    </source>
</evidence>
<evidence type="ECO:0000256" key="2">
    <source>
        <dbReference type="ARBA" id="ARBA00022448"/>
    </source>
</evidence>
<dbReference type="AlphaFoldDB" id="A0AAP9MYS6"/>
<feature type="chain" id="PRO_5043009224" evidence="5">
    <location>
        <begin position="25"/>
        <end position="273"/>
    </location>
</feature>
<accession>A0AAP9MYS6</accession>
<evidence type="ECO:0000313" key="8">
    <source>
        <dbReference type="EMBL" id="QJQ10200.1"/>
    </source>
</evidence>
<protein>
    <submittedName>
        <fullName evidence="8">ABC transporter substrate-binding protein</fullName>
    </submittedName>
</protein>
<dbReference type="GO" id="GO:0005576">
    <property type="term" value="C:extracellular region"/>
    <property type="evidence" value="ECO:0007669"/>
    <property type="project" value="TreeGrafter"/>
</dbReference>
<feature type="domain" description="Solute-binding protein family 3/N-terminal" evidence="6">
    <location>
        <begin position="35"/>
        <end position="257"/>
    </location>
</feature>
<dbReference type="Proteomes" id="UP000076857">
    <property type="component" value="Chromosome"/>
</dbReference>
<dbReference type="PANTHER" id="PTHR30085:SF6">
    <property type="entry name" value="ABC TRANSPORTER GLUTAMINE-BINDING PROTEIN GLNH"/>
    <property type="match status" value="1"/>
</dbReference>
<evidence type="ECO:0000256" key="3">
    <source>
        <dbReference type="ARBA" id="ARBA00022729"/>
    </source>
</evidence>
<evidence type="ECO:0000256" key="1">
    <source>
        <dbReference type="ARBA" id="ARBA00010333"/>
    </source>
</evidence>
<comment type="similarity">
    <text evidence="1 4">Belongs to the bacterial solute-binding protein 3 family.</text>
</comment>
<feature type="domain" description="Ionotropic glutamate receptor C-terminal" evidence="7">
    <location>
        <begin position="35"/>
        <end position="256"/>
    </location>
</feature>
<feature type="signal peptide" evidence="5">
    <location>
        <begin position="1"/>
        <end position="24"/>
    </location>
</feature>
<dbReference type="InterPro" id="IPR001638">
    <property type="entry name" value="Solute-binding_3/MltF_N"/>
</dbReference>
<dbReference type="GO" id="GO:0006865">
    <property type="term" value="P:amino acid transport"/>
    <property type="evidence" value="ECO:0007669"/>
    <property type="project" value="TreeGrafter"/>
</dbReference>
<dbReference type="GO" id="GO:0016020">
    <property type="term" value="C:membrane"/>
    <property type="evidence" value="ECO:0007669"/>
    <property type="project" value="InterPro"/>
</dbReference>
<sequence>MKMKALGMLTVSALFALVSFQSQADQLAEIKARGTLVCGVLSTLEPFGYIDPASRELVGYDVDFCKTLAKHLGVKADFRQLSLDARIPELSQGRVDVLAAVLGYTPARAEQVDFSNSYFLSQMKLAVQQSANFTSLNELDGKRISSIKGSSTQVMIRASIPGAKVVSYDDAPSAFMALAQRKVDGFGLTEAMLRRFIAKLGDNSRIVVLDKPIGQEHWGLGVKKGEPQLLAAVNETLSEMESSGEADQIFQKWMGKGTIYSMERNFKVQPIVP</sequence>
<reference evidence="8 9" key="1">
    <citation type="submission" date="2016-04" db="EMBL/GenBank/DDBJ databases">
        <authorList>
            <person name="Qiu J."/>
        </authorList>
    </citation>
    <scope>NUCLEOTIDE SEQUENCE [LARGE SCALE GENOMIC DNA]</scope>
    <source>
        <strain evidence="8 9">JQ581</strain>
    </source>
</reference>
<evidence type="ECO:0000313" key="9">
    <source>
        <dbReference type="Proteomes" id="UP000076857"/>
    </source>
</evidence>
<reference evidence="8 9" key="2">
    <citation type="submission" date="2020-04" db="EMBL/GenBank/DDBJ databases">
        <title>Complete genome sequence of Pseudomonas putida strain JQ581.</title>
        <authorList>
            <person name="Mu Y."/>
        </authorList>
    </citation>
    <scope>NUCLEOTIDE SEQUENCE [LARGE SCALE GENOMIC DNA]</scope>
    <source>
        <strain evidence="8 9">JQ581</strain>
    </source>
</reference>
<keyword evidence="3 5" id="KW-0732">Signal</keyword>
<evidence type="ECO:0000256" key="4">
    <source>
        <dbReference type="RuleBase" id="RU003744"/>
    </source>
</evidence>
<dbReference type="InterPro" id="IPR051455">
    <property type="entry name" value="Bact_solute-bind_prot3"/>
</dbReference>
<dbReference type="SMART" id="SM00062">
    <property type="entry name" value="PBPb"/>
    <property type="match status" value="1"/>
</dbReference>
<gene>
    <name evidence="8" type="ORF">A3L25_012530</name>
</gene>
<dbReference type="InterPro" id="IPR018313">
    <property type="entry name" value="SBP_3_CS"/>
</dbReference>
<dbReference type="SUPFAM" id="SSF53850">
    <property type="entry name" value="Periplasmic binding protein-like II"/>
    <property type="match status" value="1"/>
</dbReference>
<dbReference type="CDD" id="cd13689">
    <property type="entry name" value="PBP2_BsGlnH"/>
    <property type="match status" value="1"/>
</dbReference>
<dbReference type="Gene3D" id="3.40.190.10">
    <property type="entry name" value="Periplasmic binding protein-like II"/>
    <property type="match status" value="2"/>
</dbReference>
<dbReference type="InterPro" id="IPR001320">
    <property type="entry name" value="Iontro_rcpt_C"/>
</dbReference>
<evidence type="ECO:0000259" key="7">
    <source>
        <dbReference type="SMART" id="SM00079"/>
    </source>
</evidence>